<dbReference type="Proteomes" id="UP000092482">
    <property type="component" value="Chromosome"/>
</dbReference>
<evidence type="ECO:0000313" key="3">
    <source>
        <dbReference type="EMBL" id="ANS80518.1"/>
    </source>
</evidence>
<dbReference type="Pfam" id="PF08327">
    <property type="entry name" value="AHSA1"/>
    <property type="match status" value="1"/>
</dbReference>
<sequence>MSASTVTVTRVVPADADRAFRAWMDPAELARWWWPQWPDTTYEVDARQGGRLRITAPSAGVGVEGAFLEHDPPRRFVMTWTWVDDPAAGVPADAAVDTVEVTFTPGDGGTEVTVRHTSDAHEPDGGAAQGWNDVLDRLPGHLAS</sequence>
<gene>
    <name evidence="3" type="ORF">SGUI_3122</name>
</gene>
<proteinExistence type="inferred from homology"/>
<dbReference type="InterPro" id="IPR013538">
    <property type="entry name" value="ASHA1/2-like_C"/>
</dbReference>
<dbReference type="KEGG" id="serj:SGUI_3122"/>
<dbReference type="OrthoDB" id="8755073at2"/>
<dbReference type="EC" id="2.5.1.18" evidence="3"/>
<dbReference type="CDD" id="cd07814">
    <property type="entry name" value="SRPBCC_CalC_Aha1-like"/>
    <property type="match status" value="1"/>
</dbReference>
<dbReference type="Gene3D" id="3.30.530.20">
    <property type="match status" value="1"/>
</dbReference>
<keyword evidence="3" id="KW-0812">Transmembrane</keyword>
<dbReference type="EMBL" id="CP014989">
    <property type="protein sequence ID" value="ANS80518.1"/>
    <property type="molecule type" value="Genomic_DNA"/>
</dbReference>
<dbReference type="RefSeq" id="WP_066641900.1">
    <property type="nucleotide sequence ID" value="NZ_CP014989.1"/>
</dbReference>
<protein>
    <submittedName>
        <fullName evidence="3">Putative glutathione S-transferase-related transmembrane protein</fullName>
        <ecNumber evidence="3">2.5.1.18</ecNumber>
    </submittedName>
</protein>
<reference evidence="3 4" key="1">
    <citation type="submission" date="2016-03" db="EMBL/GenBank/DDBJ databases">
        <title>Shallow-sea hydrothermal system.</title>
        <authorList>
            <person name="Tang K."/>
        </authorList>
    </citation>
    <scope>NUCLEOTIDE SEQUENCE [LARGE SCALE GENOMIC DNA]</scope>
    <source>
        <strain evidence="3 4">JLT9</strain>
    </source>
</reference>
<evidence type="ECO:0000313" key="4">
    <source>
        <dbReference type="Proteomes" id="UP000092482"/>
    </source>
</evidence>
<comment type="similarity">
    <text evidence="1">Belongs to the AHA1 family.</text>
</comment>
<organism evidence="3 4">
    <name type="scientific">Serinicoccus hydrothermalis</name>
    <dbReference type="NCBI Taxonomy" id="1758689"/>
    <lineage>
        <taxon>Bacteria</taxon>
        <taxon>Bacillati</taxon>
        <taxon>Actinomycetota</taxon>
        <taxon>Actinomycetes</taxon>
        <taxon>Micrococcales</taxon>
        <taxon>Ornithinimicrobiaceae</taxon>
        <taxon>Serinicoccus</taxon>
    </lineage>
</organism>
<feature type="domain" description="Activator of Hsp90 ATPase homologue 1/2-like C-terminal" evidence="2">
    <location>
        <begin position="14"/>
        <end position="142"/>
    </location>
</feature>
<keyword evidence="3" id="KW-0472">Membrane</keyword>
<name>A0A1B1NGG8_9MICO</name>
<keyword evidence="3" id="KW-0808">Transferase</keyword>
<dbReference type="SUPFAM" id="SSF55961">
    <property type="entry name" value="Bet v1-like"/>
    <property type="match status" value="1"/>
</dbReference>
<accession>A0A1B1NGG8</accession>
<evidence type="ECO:0000259" key="2">
    <source>
        <dbReference type="Pfam" id="PF08327"/>
    </source>
</evidence>
<dbReference type="STRING" id="1758689.SGUI_3122"/>
<evidence type="ECO:0000256" key="1">
    <source>
        <dbReference type="ARBA" id="ARBA00006817"/>
    </source>
</evidence>
<keyword evidence="4" id="KW-1185">Reference proteome</keyword>
<dbReference type="AlphaFoldDB" id="A0A1B1NGG8"/>
<dbReference type="InterPro" id="IPR023393">
    <property type="entry name" value="START-like_dom_sf"/>
</dbReference>
<dbReference type="GO" id="GO:0004364">
    <property type="term" value="F:glutathione transferase activity"/>
    <property type="evidence" value="ECO:0007669"/>
    <property type="project" value="UniProtKB-EC"/>
</dbReference>